<evidence type="ECO:0000313" key="4">
    <source>
        <dbReference type="Proteomes" id="UP001479290"/>
    </source>
</evidence>
<comment type="caution">
    <text evidence="3">The sequence shown here is derived from an EMBL/GenBank/DDBJ whole genome shotgun (WGS) entry which is preliminary data.</text>
</comment>
<evidence type="ECO:0000313" key="3">
    <source>
        <dbReference type="EMBL" id="KAK9966367.1"/>
    </source>
</evidence>
<keyword evidence="1" id="KW-0732">Signal</keyword>
<reference evidence="3 4" key="1">
    <citation type="submission" date="2024-05" db="EMBL/GenBank/DDBJ databases">
        <title>A high-quality chromosomal-level genome assembly of Topmouth culter (Culter alburnus).</title>
        <authorList>
            <person name="Zhao H."/>
        </authorList>
    </citation>
    <scope>NUCLEOTIDE SEQUENCE [LARGE SCALE GENOMIC DNA]</scope>
    <source>
        <strain evidence="3">CATC2023</strain>
        <tissue evidence="3">Muscle</tissue>
    </source>
</reference>
<dbReference type="SUPFAM" id="SSF48726">
    <property type="entry name" value="Immunoglobulin"/>
    <property type="match status" value="1"/>
</dbReference>
<evidence type="ECO:0000256" key="1">
    <source>
        <dbReference type="SAM" id="SignalP"/>
    </source>
</evidence>
<protein>
    <recommendedName>
        <fullName evidence="2">Ig-like domain-containing protein</fullName>
    </recommendedName>
</protein>
<dbReference type="InterPro" id="IPR007110">
    <property type="entry name" value="Ig-like_dom"/>
</dbReference>
<gene>
    <name evidence="3" type="ORF">ABG768_003484</name>
</gene>
<sequence length="161" mass="17838">MNLNVKAPGVIIIIIKLLLLRIASGEKDGMNQMFSRGLRLVVEVPHVHAERPVTPQVHVLIPVGVKKQHSERVTLACVITGLQSKTVRITWKVNGATGLKTYGSSPQVHREPGGTFSAVGLYSVLAHKWSRENMYRCEVTYKGPFYYDKVESSLCIPSEAL</sequence>
<accession>A0AAW2A1M4</accession>
<dbReference type="InterPro" id="IPR013783">
    <property type="entry name" value="Ig-like_fold"/>
</dbReference>
<dbReference type="InterPro" id="IPR036179">
    <property type="entry name" value="Ig-like_dom_sf"/>
</dbReference>
<dbReference type="InterPro" id="IPR003597">
    <property type="entry name" value="Ig_C1-set"/>
</dbReference>
<dbReference type="PROSITE" id="PS50835">
    <property type="entry name" value="IG_LIKE"/>
    <property type="match status" value="1"/>
</dbReference>
<dbReference type="Proteomes" id="UP001479290">
    <property type="component" value="Unassembled WGS sequence"/>
</dbReference>
<proteinExistence type="predicted"/>
<feature type="chain" id="PRO_5043351656" description="Ig-like domain-containing protein" evidence="1">
    <location>
        <begin position="26"/>
        <end position="161"/>
    </location>
</feature>
<dbReference type="AlphaFoldDB" id="A0AAW2A1M4"/>
<dbReference type="CDD" id="cd00098">
    <property type="entry name" value="IgC1"/>
    <property type="match status" value="1"/>
</dbReference>
<feature type="signal peptide" evidence="1">
    <location>
        <begin position="1"/>
        <end position="25"/>
    </location>
</feature>
<keyword evidence="4" id="KW-1185">Reference proteome</keyword>
<dbReference type="Gene3D" id="2.60.40.10">
    <property type="entry name" value="Immunoglobulins"/>
    <property type="match status" value="1"/>
</dbReference>
<evidence type="ECO:0000259" key="2">
    <source>
        <dbReference type="PROSITE" id="PS50835"/>
    </source>
</evidence>
<feature type="domain" description="Ig-like" evidence="2">
    <location>
        <begin position="55"/>
        <end position="153"/>
    </location>
</feature>
<dbReference type="EMBL" id="JAWDJR010000011">
    <property type="protein sequence ID" value="KAK9966367.1"/>
    <property type="molecule type" value="Genomic_DNA"/>
</dbReference>
<dbReference type="SMART" id="SM00407">
    <property type="entry name" value="IGc1"/>
    <property type="match status" value="1"/>
</dbReference>
<dbReference type="Pfam" id="PF07654">
    <property type="entry name" value="C1-set"/>
    <property type="match status" value="1"/>
</dbReference>
<name>A0AAW2A1M4_CULAL</name>
<organism evidence="3 4">
    <name type="scientific">Culter alburnus</name>
    <name type="common">Topmouth culter</name>
    <dbReference type="NCBI Taxonomy" id="194366"/>
    <lineage>
        <taxon>Eukaryota</taxon>
        <taxon>Metazoa</taxon>
        <taxon>Chordata</taxon>
        <taxon>Craniata</taxon>
        <taxon>Vertebrata</taxon>
        <taxon>Euteleostomi</taxon>
        <taxon>Actinopterygii</taxon>
        <taxon>Neopterygii</taxon>
        <taxon>Teleostei</taxon>
        <taxon>Ostariophysi</taxon>
        <taxon>Cypriniformes</taxon>
        <taxon>Xenocyprididae</taxon>
        <taxon>Xenocypridinae</taxon>
        <taxon>Culter</taxon>
    </lineage>
</organism>